<evidence type="ECO:0000313" key="8">
    <source>
        <dbReference type="Proteomes" id="UP000275461"/>
    </source>
</evidence>
<reference evidence="7 8" key="1">
    <citation type="submission" date="2018-10" db="EMBL/GenBank/DDBJ databases">
        <title>Genomic Encyclopedia of Type Strains, Phase IV (KMG-IV): sequencing the most valuable type-strain genomes for metagenomic binning, comparative biology and taxonomic classification.</title>
        <authorList>
            <person name="Goeker M."/>
        </authorList>
    </citation>
    <scope>NUCLEOTIDE SEQUENCE [LARGE SCALE GENOMIC DNA]</scope>
    <source>
        <strain evidence="7 8">DSM 12769</strain>
    </source>
</reference>
<dbReference type="GO" id="GO:0045152">
    <property type="term" value="F:antisigma factor binding"/>
    <property type="evidence" value="ECO:0007669"/>
    <property type="project" value="TreeGrafter"/>
</dbReference>
<name>A0A498C5P8_9GAMM</name>
<dbReference type="GO" id="GO:0030288">
    <property type="term" value="C:outer membrane-bounded periplasmic space"/>
    <property type="evidence" value="ECO:0007669"/>
    <property type="project" value="TreeGrafter"/>
</dbReference>
<evidence type="ECO:0000259" key="6">
    <source>
        <dbReference type="Pfam" id="PF17188"/>
    </source>
</evidence>
<protein>
    <submittedName>
        <fullName evidence="7">MucB/RseB-like sigma(E) regulatory protein</fullName>
    </submittedName>
</protein>
<comment type="similarity">
    <text evidence="2">Belongs to the RseB family.</text>
</comment>
<dbReference type="AlphaFoldDB" id="A0A498C5P8"/>
<dbReference type="Proteomes" id="UP000275461">
    <property type="component" value="Unassembled WGS sequence"/>
</dbReference>
<comment type="subcellular location">
    <subcellularLocation>
        <location evidence="1">Periplasm</location>
    </subcellularLocation>
</comment>
<feature type="domain" description="MucB/RseB N-terminal" evidence="5">
    <location>
        <begin position="39"/>
        <end position="214"/>
    </location>
</feature>
<dbReference type="Gene3D" id="2.50.20.10">
    <property type="entry name" value="Lipoprotein localisation LolA/LolB/LppX"/>
    <property type="match status" value="1"/>
</dbReference>
<evidence type="ECO:0000256" key="4">
    <source>
        <dbReference type="ARBA" id="ARBA00022764"/>
    </source>
</evidence>
<gene>
    <name evidence="7" type="ORF">DFR31_0200</name>
</gene>
<evidence type="ECO:0000256" key="3">
    <source>
        <dbReference type="ARBA" id="ARBA00022729"/>
    </source>
</evidence>
<dbReference type="PIRSF" id="PIRSF005427">
    <property type="entry name" value="RseB"/>
    <property type="match status" value="1"/>
</dbReference>
<dbReference type="Pfam" id="PF03888">
    <property type="entry name" value="MucB_RseB"/>
    <property type="match status" value="1"/>
</dbReference>
<dbReference type="InterPro" id="IPR038484">
    <property type="entry name" value="MucB/RseB_C_sf"/>
</dbReference>
<dbReference type="PANTHER" id="PTHR38782:SF1">
    <property type="entry name" value="SIGMA-E FACTOR REGULATORY PROTEIN RSEB"/>
    <property type="match status" value="1"/>
</dbReference>
<dbReference type="Gene3D" id="3.30.200.100">
    <property type="entry name" value="MucB/RseB, C-terminal domain"/>
    <property type="match status" value="1"/>
</dbReference>
<evidence type="ECO:0000256" key="1">
    <source>
        <dbReference type="ARBA" id="ARBA00004418"/>
    </source>
</evidence>
<evidence type="ECO:0000256" key="2">
    <source>
        <dbReference type="ARBA" id="ARBA00008150"/>
    </source>
</evidence>
<dbReference type="Pfam" id="PF17188">
    <property type="entry name" value="MucB_RseB_C"/>
    <property type="match status" value="1"/>
</dbReference>
<dbReference type="InterPro" id="IPR005588">
    <property type="entry name" value="MucB_RseB"/>
</dbReference>
<dbReference type="CDD" id="cd16327">
    <property type="entry name" value="RseB"/>
    <property type="match status" value="1"/>
</dbReference>
<dbReference type="GO" id="GO:0032885">
    <property type="term" value="P:regulation of polysaccharide biosynthetic process"/>
    <property type="evidence" value="ECO:0007669"/>
    <property type="project" value="TreeGrafter"/>
</dbReference>
<dbReference type="InterPro" id="IPR033434">
    <property type="entry name" value="MucB/RseB_N"/>
</dbReference>
<dbReference type="PANTHER" id="PTHR38782">
    <property type="match status" value="1"/>
</dbReference>
<evidence type="ECO:0000313" key="7">
    <source>
        <dbReference type="EMBL" id="RLK50307.1"/>
    </source>
</evidence>
<feature type="domain" description="MucB/RseB C-terminal" evidence="6">
    <location>
        <begin position="236"/>
        <end position="329"/>
    </location>
</feature>
<keyword evidence="3" id="KW-0732">Signal</keyword>
<dbReference type="InterPro" id="IPR033436">
    <property type="entry name" value="MucB/RseB_C"/>
</dbReference>
<evidence type="ECO:0000259" key="5">
    <source>
        <dbReference type="Pfam" id="PF03888"/>
    </source>
</evidence>
<keyword evidence="8" id="KW-1185">Reference proteome</keyword>
<dbReference type="OrthoDB" id="7067274at2"/>
<keyword evidence="4" id="KW-0574">Periplasm</keyword>
<accession>A0A498C5P8</accession>
<comment type="caution">
    <text evidence="7">The sequence shown here is derived from an EMBL/GenBank/DDBJ whole genome shotgun (WGS) entry which is preliminary data.</text>
</comment>
<proteinExistence type="inferred from homology"/>
<sequence>MRTSATRRWCRHWWLHGLVLLALGLTSAGIWADESDPEALNLLRETGEQAEHLHYQGILVYRHGSELETLRVIHRGGSEQERSERFYSLTGTPREVIRKPDEVICILPDAEAVVVDRRQLRNPISEAIPDRPETLDTAYQVSLGGMDRVAGRDAQTVLIAPRDELRYGHKLWIDREHGLLLRADLLDDQHQALEQVMFTEVSLVESVPDAWLEPGTSGESFSWLRPDERPDSDAVEPAWQIAEPPPGFTLISHRQRHLAGHDYPVEHLHFSDGLASVSVYVSPKEGTRARERRVRLGLMGAVRLLRDDVVITVVGEVPPVTLHRFAEGLAAASPPEVEQ</sequence>
<dbReference type="EMBL" id="RCDA01000001">
    <property type="protein sequence ID" value="RLK50307.1"/>
    <property type="molecule type" value="Genomic_DNA"/>
</dbReference>
<organism evidence="7 8">
    <name type="scientific">Alkalispirillum mobile</name>
    <dbReference type="NCBI Taxonomy" id="85925"/>
    <lineage>
        <taxon>Bacteria</taxon>
        <taxon>Pseudomonadati</taxon>
        <taxon>Pseudomonadota</taxon>
        <taxon>Gammaproteobacteria</taxon>
        <taxon>Chromatiales</taxon>
        <taxon>Ectothiorhodospiraceae</taxon>
        <taxon>Alkalispirillum</taxon>
    </lineage>
</organism>